<organism evidence="2 3">
    <name type="scientific">Shewanella salipaludis</name>
    <dbReference type="NCBI Taxonomy" id="2723052"/>
    <lineage>
        <taxon>Bacteria</taxon>
        <taxon>Pseudomonadati</taxon>
        <taxon>Pseudomonadota</taxon>
        <taxon>Gammaproteobacteria</taxon>
        <taxon>Alteromonadales</taxon>
        <taxon>Shewanellaceae</taxon>
        <taxon>Shewanella</taxon>
    </lineage>
</organism>
<name>A0A972JLL3_9GAMM</name>
<dbReference type="NCBIfam" id="TIGR02447">
    <property type="entry name" value="yiiD_Cterm"/>
    <property type="match status" value="1"/>
</dbReference>
<evidence type="ECO:0000313" key="3">
    <source>
        <dbReference type="Proteomes" id="UP000737113"/>
    </source>
</evidence>
<dbReference type="Gene3D" id="3.10.129.10">
    <property type="entry name" value="Hotdog Thioesterase"/>
    <property type="match status" value="1"/>
</dbReference>
<dbReference type="EMBL" id="JAAXYH010000011">
    <property type="protein sequence ID" value="NMH66294.1"/>
    <property type="molecule type" value="Genomic_DNA"/>
</dbReference>
<sequence>MDPQDYPELLERLRRTWHDAIPVSEFMAIRPSAFDGRSLTVEAPLAPNINLHQTMFAGSIYTLMTLSGWGMLWLQQQLAGVSGDIVLADAHIRYLAPVTGNPLAKVAWPEAGQAALSQGRKAKVKLEVELFSADTLCARFSGLYVSLPPKG</sequence>
<evidence type="ECO:0000259" key="1">
    <source>
        <dbReference type="Pfam" id="PF09500"/>
    </source>
</evidence>
<proteinExistence type="predicted"/>
<dbReference type="SUPFAM" id="SSF54637">
    <property type="entry name" value="Thioesterase/thiol ester dehydrase-isomerase"/>
    <property type="match status" value="1"/>
</dbReference>
<dbReference type="InterPro" id="IPR012660">
    <property type="entry name" value="YiiD_C"/>
</dbReference>
<protein>
    <submittedName>
        <fullName evidence="2">Thioesterase</fullName>
    </submittedName>
</protein>
<dbReference type="AlphaFoldDB" id="A0A972JLL3"/>
<reference evidence="2" key="1">
    <citation type="submission" date="2020-04" db="EMBL/GenBank/DDBJ databases">
        <title>Description of Shewanella salipaludis sp. nov., isolated from a salt marsh.</title>
        <authorList>
            <person name="Park S."/>
            <person name="Yoon J.-H."/>
        </authorList>
    </citation>
    <scope>NUCLEOTIDE SEQUENCE</scope>
    <source>
        <strain evidence="2">SHSM-M6</strain>
    </source>
</reference>
<evidence type="ECO:0000313" key="2">
    <source>
        <dbReference type="EMBL" id="NMH66294.1"/>
    </source>
</evidence>
<dbReference type="Proteomes" id="UP000737113">
    <property type="component" value="Unassembled WGS sequence"/>
</dbReference>
<dbReference type="Pfam" id="PF09500">
    <property type="entry name" value="YiiD_C"/>
    <property type="match status" value="1"/>
</dbReference>
<keyword evidence="3" id="KW-1185">Reference proteome</keyword>
<accession>A0A972JLL3</accession>
<feature type="domain" description="Thioesterase putative" evidence="1">
    <location>
        <begin position="11"/>
        <end position="147"/>
    </location>
</feature>
<gene>
    <name evidence="2" type="ORF">HC757_14110</name>
</gene>
<comment type="caution">
    <text evidence="2">The sequence shown here is derived from an EMBL/GenBank/DDBJ whole genome shotgun (WGS) entry which is preliminary data.</text>
</comment>
<dbReference type="InterPro" id="IPR029069">
    <property type="entry name" value="HotDog_dom_sf"/>
</dbReference>